<dbReference type="OrthoDB" id="8882959at2"/>
<evidence type="ECO:0000256" key="1">
    <source>
        <dbReference type="ARBA" id="ARBA00022475"/>
    </source>
</evidence>
<evidence type="ECO:0000313" key="7">
    <source>
        <dbReference type="EMBL" id="RIH84403.1"/>
    </source>
</evidence>
<organism evidence="7 8">
    <name type="scientific">Calidithermus roseus</name>
    <dbReference type="NCBI Taxonomy" id="1644118"/>
    <lineage>
        <taxon>Bacteria</taxon>
        <taxon>Thermotogati</taxon>
        <taxon>Deinococcota</taxon>
        <taxon>Deinococci</taxon>
        <taxon>Thermales</taxon>
        <taxon>Thermaceae</taxon>
        <taxon>Calidithermus</taxon>
    </lineage>
</organism>
<proteinExistence type="predicted"/>
<dbReference type="InterPro" id="IPR036465">
    <property type="entry name" value="vWFA_dom_sf"/>
</dbReference>
<name>A0A399ELP9_9DEIN</name>
<dbReference type="PROSITE" id="PS50234">
    <property type="entry name" value="VWFA"/>
    <property type="match status" value="1"/>
</dbReference>
<evidence type="ECO:0000256" key="2">
    <source>
        <dbReference type="ARBA" id="ARBA00022692"/>
    </source>
</evidence>
<dbReference type="Pfam" id="PF13519">
    <property type="entry name" value="VWA_2"/>
    <property type="match status" value="1"/>
</dbReference>
<keyword evidence="8" id="KW-1185">Reference proteome</keyword>
<evidence type="ECO:0000256" key="4">
    <source>
        <dbReference type="ARBA" id="ARBA00023136"/>
    </source>
</evidence>
<evidence type="ECO:0000259" key="6">
    <source>
        <dbReference type="PROSITE" id="PS50234"/>
    </source>
</evidence>
<protein>
    <submittedName>
        <fullName evidence="7">VWFA-related Acidobacterial domain protein</fullName>
    </submittedName>
</protein>
<comment type="caution">
    <text evidence="7">The sequence shown here is derived from an EMBL/GenBank/DDBJ whole genome shotgun (WGS) entry which is preliminary data.</text>
</comment>
<dbReference type="Gene3D" id="3.40.50.410">
    <property type="entry name" value="von Willebrand factor, type A domain"/>
    <property type="match status" value="1"/>
</dbReference>
<dbReference type="PANTHER" id="PTHR22550">
    <property type="entry name" value="SPORE GERMINATION PROTEIN"/>
    <property type="match status" value="1"/>
</dbReference>
<gene>
    <name evidence="7" type="ORF">Mrose_02669</name>
</gene>
<dbReference type="InterPro" id="IPR050768">
    <property type="entry name" value="UPF0353/GerABKA_families"/>
</dbReference>
<keyword evidence="2 5" id="KW-0812">Transmembrane</keyword>
<keyword evidence="3 5" id="KW-1133">Transmembrane helix</keyword>
<evidence type="ECO:0000256" key="5">
    <source>
        <dbReference type="SAM" id="Phobius"/>
    </source>
</evidence>
<dbReference type="SMART" id="SM00327">
    <property type="entry name" value="VWA"/>
    <property type="match status" value="1"/>
</dbReference>
<evidence type="ECO:0000256" key="3">
    <source>
        <dbReference type="ARBA" id="ARBA00022989"/>
    </source>
</evidence>
<dbReference type="Proteomes" id="UP000265341">
    <property type="component" value="Unassembled WGS sequence"/>
</dbReference>
<dbReference type="AlphaFoldDB" id="A0A399ELP9"/>
<dbReference type="PANTHER" id="PTHR22550:SF5">
    <property type="entry name" value="LEUCINE ZIPPER PROTEIN 4"/>
    <property type="match status" value="1"/>
</dbReference>
<keyword evidence="1" id="KW-1003">Cell membrane</keyword>
<keyword evidence="4 5" id="KW-0472">Membrane</keyword>
<dbReference type="InterPro" id="IPR002035">
    <property type="entry name" value="VWF_A"/>
</dbReference>
<feature type="domain" description="VWFA" evidence="6">
    <location>
        <begin position="86"/>
        <end position="271"/>
    </location>
</feature>
<evidence type="ECO:0000313" key="8">
    <source>
        <dbReference type="Proteomes" id="UP000265341"/>
    </source>
</evidence>
<dbReference type="RefSeq" id="WP_119279075.1">
    <property type="nucleotide sequence ID" value="NZ_QWLA01000058.1"/>
</dbReference>
<dbReference type="EMBL" id="QWLA01000058">
    <property type="protein sequence ID" value="RIH84403.1"/>
    <property type="molecule type" value="Genomic_DNA"/>
</dbReference>
<feature type="transmembrane region" description="Helical" evidence="5">
    <location>
        <begin position="55"/>
        <end position="72"/>
    </location>
</feature>
<accession>A0A399ELP9</accession>
<reference evidence="7 8" key="1">
    <citation type="submission" date="2018-08" db="EMBL/GenBank/DDBJ databases">
        <title>Meiothermus roseus NBRC 110900 genome sequencing project.</title>
        <authorList>
            <person name="Da Costa M.S."/>
            <person name="Albuquerque L."/>
            <person name="Raposo P."/>
            <person name="Froufe H.J.C."/>
            <person name="Barroso C.S."/>
            <person name="Egas C."/>
        </authorList>
    </citation>
    <scope>NUCLEOTIDE SEQUENCE [LARGE SCALE GENOMIC DNA]</scope>
    <source>
        <strain evidence="7 8">NBRC 110900</strain>
    </source>
</reference>
<sequence length="310" mass="33647">MAFQAPQLLLLLLLLPFLVWEYRRRIGRTASSAYVLFPNPAQFAPIPQSPWKRHLGAGLYFAALALGIVALARPQATLLMPDNLAGVVLTIDISLSMRATDIDPSRLEAAKAAAQSFVKALPPGAKVGLVSFAGYATTEVPLTTDHQRVLEQIENLELARRTAIGEGLRESLAAFPVDATGKPLGPSSVVLLSDGRNNWGVEPLEVAEQAKEMGVVVHTIGLGRRQSEDDFYFNNWMAFDEHTLRAIAEATGGEYYAAESAQALQEAYRRLGKVVGWKPTRTEVSGAASLLAGLMLASSLLVSNWRRRVV</sequence>
<dbReference type="SUPFAM" id="SSF53300">
    <property type="entry name" value="vWA-like"/>
    <property type="match status" value="1"/>
</dbReference>